<accession>A0ABD5LYF0</accession>
<proteinExistence type="predicted"/>
<gene>
    <name evidence="3" type="ORF">I3679_016200</name>
</gene>
<dbReference type="InterPro" id="IPR032623">
    <property type="entry name" value="FecR_N"/>
</dbReference>
<evidence type="ECO:0000313" key="3">
    <source>
        <dbReference type="EMBL" id="MEY2344916.1"/>
    </source>
</evidence>
<reference evidence="3" key="1">
    <citation type="submission" date="2021-05" db="EMBL/GenBank/DDBJ databases">
        <title>First report of NDM-5 and VEB-6 producing Proteus mirabilis isolated from blood of a sepsis patient in Kolkata, India.</title>
        <authorList>
            <person name="Halder G."/>
            <person name="Chaudhuri B."/>
            <person name="Dutta S."/>
        </authorList>
    </citation>
    <scope>NUCLEOTIDE SEQUENCE [LARGE SCALE GENOMIC DNA]</scope>
    <source>
        <strain evidence="3">7049</strain>
    </source>
</reference>
<evidence type="ECO:0000259" key="2">
    <source>
        <dbReference type="Pfam" id="PF16220"/>
    </source>
</evidence>
<feature type="region of interest" description="Disordered" evidence="1">
    <location>
        <begin position="1"/>
        <end position="26"/>
    </location>
</feature>
<protein>
    <submittedName>
        <fullName evidence="3">DUF4880 domain-containing protein</fullName>
    </submittedName>
</protein>
<sequence length="108" mass="12130">MTSKSGNQPHTDEAPATLLADTHDQLSQQSIDEQAALWFTRQHSQQMSSQQRQAFKQWVADKDNQQAYQAIAEIWHSCEALPRPTIVPIEKGNLHSGAPLFTLQPHSV</sequence>
<dbReference type="Pfam" id="PF16220">
    <property type="entry name" value="DUF4880"/>
    <property type="match status" value="1"/>
</dbReference>
<feature type="domain" description="FecR N-terminal" evidence="2">
    <location>
        <begin position="33"/>
        <end position="73"/>
    </location>
</feature>
<evidence type="ECO:0000256" key="1">
    <source>
        <dbReference type="SAM" id="MobiDB-lite"/>
    </source>
</evidence>
<name>A0ABD5LYF0_PROMI</name>
<dbReference type="AlphaFoldDB" id="A0ABD5LYF0"/>
<organism evidence="3">
    <name type="scientific">Proteus mirabilis</name>
    <dbReference type="NCBI Taxonomy" id="584"/>
    <lineage>
        <taxon>Bacteria</taxon>
        <taxon>Pseudomonadati</taxon>
        <taxon>Pseudomonadota</taxon>
        <taxon>Gammaproteobacteria</taxon>
        <taxon>Enterobacterales</taxon>
        <taxon>Morganellaceae</taxon>
        <taxon>Proteus</taxon>
    </lineage>
</organism>
<comment type="caution">
    <text evidence="3">The sequence shown here is derived from an EMBL/GenBank/DDBJ whole genome shotgun (WGS) entry which is preliminary data.</text>
</comment>
<dbReference type="EMBL" id="JADQCH020000002">
    <property type="protein sequence ID" value="MEY2344916.1"/>
    <property type="molecule type" value="Genomic_DNA"/>
</dbReference>